<dbReference type="SUPFAM" id="SSF52799">
    <property type="entry name" value="(Phosphotyrosine protein) phosphatases II"/>
    <property type="match status" value="1"/>
</dbReference>
<protein>
    <recommendedName>
        <fullName evidence="1">diphosphoinositol-polyphosphate diphosphatase</fullName>
        <ecNumber evidence="1">3.6.1.52</ecNumber>
    </recommendedName>
</protein>
<dbReference type="PANTHER" id="PTHR31126">
    <property type="entry name" value="TYROSINE-PROTEIN PHOSPHATASE"/>
    <property type="match status" value="1"/>
</dbReference>
<evidence type="ECO:0000313" key="8">
    <source>
        <dbReference type="Proteomes" id="UP001345013"/>
    </source>
</evidence>
<keyword evidence="2 7" id="KW-0378">Hydrolase</keyword>
<keyword evidence="8" id="KW-1185">Reference proteome</keyword>
<dbReference type="GO" id="GO:0004725">
    <property type="term" value="F:protein tyrosine phosphatase activity"/>
    <property type="evidence" value="ECO:0007669"/>
    <property type="project" value="UniProtKB-EC"/>
</dbReference>
<evidence type="ECO:0000256" key="2">
    <source>
        <dbReference type="ARBA" id="ARBA00022801"/>
    </source>
</evidence>
<dbReference type="PROSITE" id="PS50054">
    <property type="entry name" value="TYR_PHOSPHATASE_DUAL"/>
    <property type="match status" value="1"/>
</dbReference>
<proteinExistence type="inferred from homology"/>
<evidence type="ECO:0000256" key="1">
    <source>
        <dbReference type="ARBA" id="ARBA00012527"/>
    </source>
</evidence>
<comment type="similarity">
    <text evidence="3">Belongs to the protein-tyrosine phosphatase family. Atypical dual-specificity phosphatase Siw14-like subfamily.</text>
</comment>
<reference evidence="7 8" key="1">
    <citation type="submission" date="2023-08" db="EMBL/GenBank/DDBJ databases">
        <title>Black Yeasts Isolated from many extreme environments.</title>
        <authorList>
            <person name="Coleine C."/>
            <person name="Stajich J.E."/>
            <person name="Selbmann L."/>
        </authorList>
    </citation>
    <scope>NUCLEOTIDE SEQUENCE [LARGE SCALE GENOMIC DNA]</scope>
    <source>
        <strain evidence="7 8">CCFEE 5885</strain>
    </source>
</reference>
<evidence type="ECO:0000259" key="6">
    <source>
        <dbReference type="PROSITE" id="PS50054"/>
    </source>
</evidence>
<evidence type="ECO:0000256" key="5">
    <source>
        <dbReference type="ARBA" id="ARBA00047927"/>
    </source>
</evidence>
<accession>A0ABR0JX63</accession>
<sequence>MAPAKNSWVDSDAMAKALCALKSPIEYNSKTITLDQSQPPTPDGTGRPTNFQTIAPGLYRSSYPVFAHFEQLENLSLKTIITFVPDELPLDYCNFISSSGIVHHQIPILANKDPDIYTDAAVVHQALEIMLDPNNYPLLIHCNKGKHRTGCLTACFRKVCGWTDEAAVEEYVQYSSPKDRELDKVFIKRFDPSPLKSLALDRGYVGGVYKQPLAGDTQTSERSGITVYTNNSVATYSNSETGEILHEYQEKVRIENNEFMESSRLWSHR</sequence>
<dbReference type="Proteomes" id="UP001345013">
    <property type="component" value="Unassembled WGS sequence"/>
</dbReference>
<dbReference type="PANTHER" id="PTHR31126:SF48">
    <property type="entry name" value="INOSITOL PHOSPHATASE SIW14"/>
    <property type="match status" value="1"/>
</dbReference>
<dbReference type="EMBL" id="JAVRRG010000202">
    <property type="protein sequence ID" value="KAK5077738.1"/>
    <property type="molecule type" value="Genomic_DNA"/>
</dbReference>
<dbReference type="Gene3D" id="3.90.190.10">
    <property type="entry name" value="Protein tyrosine phosphatase superfamily"/>
    <property type="match status" value="1"/>
</dbReference>
<comment type="caution">
    <text evidence="7">The sequence shown here is derived from an EMBL/GenBank/DDBJ whole genome shotgun (WGS) entry which is preliminary data.</text>
</comment>
<organism evidence="7 8">
    <name type="scientific">Lithohypha guttulata</name>
    <dbReference type="NCBI Taxonomy" id="1690604"/>
    <lineage>
        <taxon>Eukaryota</taxon>
        <taxon>Fungi</taxon>
        <taxon>Dikarya</taxon>
        <taxon>Ascomycota</taxon>
        <taxon>Pezizomycotina</taxon>
        <taxon>Eurotiomycetes</taxon>
        <taxon>Chaetothyriomycetidae</taxon>
        <taxon>Chaetothyriales</taxon>
        <taxon>Trichomeriaceae</taxon>
        <taxon>Lithohypha</taxon>
    </lineage>
</organism>
<evidence type="ECO:0000256" key="3">
    <source>
        <dbReference type="ARBA" id="ARBA00044949"/>
    </source>
</evidence>
<evidence type="ECO:0000256" key="4">
    <source>
        <dbReference type="ARBA" id="ARBA00047342"/>
    </source>
</evidence>
<dbReference type="InterPro" id="IPR016130">
    <property type="entry name" value="Tyr_Pase_AS"/>
</dbReference>
<comment type="catalytic activity">
    <reaction evidence="4">
        <text>5-diphospho-1D-myo-inositol 1,2,3,4,6-pentakisphosphate + H2O = 1D-myo-inositol hexakisphosphate + phosphate + H(+)</text>
        <dbReference type="Rhea" id="RHEA:22384"/>
        <dbReference type="ChEBI" id="CHEBI:15377"/>
        <dbReference type="ChEBI" id="CHEBI:15378"/>
        <dbReference type="ChEBI" id="CHEBI:43474"/>
        <dbReference type="ChEBI" id="CHEBI:58130"/>
        <dbReference type="ChEBI" id="CHEBI:58628"/>
        <dbReference type="EC" id="3.6.1.52"/>
    </reaction>
    <physiologicalReaction direction="left-to-right" evidence="4">
        <dbReference type="Rhea" id="RHEA:22385"/>
    </physiologicalReaction>
</comment>
<dbReference type="InterPro" id="IPR020422">
    <property type="entry name" value="TYR_PHOSPHATASE_DUAL_dom"/>
</dbReference>
<dbReference type="InterPro" id="IPR004861">
    <property type="entry name" value="Siw14-like"/>
</dbReference>
<dbReference type="EC" id="3.6.1.52" evidence="1"/>
<dbReference type="Pfam" id="PF03162">
    <property type="entry name" value="Y_phosphatase2"/>
    <property type="match status" value="1"/>
</dbReference>
<feature type="domain" description="Tyrosine-protein phosphatase" evidence="6">
    <location>
        <begin position="50"/>
        <end position="199"/>
    </location>
</feature>
<dbReference type="InterPro" id="IPR029021">
    <property type="entry name" value="Prot-tyrosine_phosphatase-like"/>
</dbReference>
<dbReference type="PROSITE" id="PS00383">
    <property type="entry name" value="TYR_PHOSPHATASE_1"/>
    <property type="match status" value="1"/>
</dbReference>
<comment type="catalytic activity">
    <reaction evidence="5">
        <text>1,5-bis(diphospho)-1D-myo-inositol 2,3,4,6-tetrakisphosphate + H2O = 1-diphospho-1D-myo-inositol 2,3,4,5,6-pentakisphosphate + phosphate + 2 H(+)</text>
        <dbReference type="Rhea" id="RHEA:79699"/>
        <dbReference type="ChEBI" id="CHEBI:15377"/>
        <dbReference type="ChEBI" id="CHEBI:15378"/>
        <dbReference type="ChEBI" id="CHEBI:43474"/>
        <dbReference type="ChEBI" id="CHEBI:74946"/>
        <dbReference type="ChEBI" id="CHEBI:77983"/>
        <dbReference type="EC" id="3.6.1.52"/>
    </reaction>
    <physiologicalReaction direction="left-to-right" evidence="5">
        <dbReference type="Rhea" id="RHEA:79700"/>
    </physiologicalReaction>
</comment>
<gene>
    <name evidence="7" type="primary">SIW14</name>
    <name evidence="7" type="ORF">LTR24_009369</name>
</gene>
<evidence type="ECO:0000313" key="7">
    <source>
        <dbReference type="EMBL" id="KAK5077738.1"/>
    </source>
</evidence>
<name>A0ABR0JX63_9EURO</name>